<accession>A0ABV7TGC3</accession>
<evidence type="ECO:0000313" key="2">
    <source>
        <dbReference type="Proteomes" id="UP001595629"/>
    </source>
</evidence>
<evidence type="ECO:0008006" key="3">
    <source>
        <dbReference type="Google" id="ProtNLM"/>
    </source>
</evidence>
<dbReference type="InterPro" id="IPR001343">
    <property type="entry name" value="Hemolysn_Ca-bd"/>
</dbReference>
<organism evidence="1 2">
    <name type="scientific">Lutimaribacter marinistellae</name>
    <dbReference type="NCBI Taxonomy" id="1820329"/>
    <lineage>
        <taxon>Bacteria</taxon>
        <taxon>Pseudomonadati</taxon>
        <taxon>Pseudomonadota</taxon>
        <taxon>Alphaproteobacteria</taxon>
        <taxon>Rhodobacterales</taxon>
        <taxon>Roseobacteraceae</taxon>
        <taxon>Lutimaribacter</taxon>
    </lineage>
</organism>
<dbReference type="Gene3D" id="2.150.10.10">
    <property type="entry name" value="Serralysin-like metalloprotease, C-terminal"/>
    <property type="match status" value="1"/>
</dbReference>
<dbReference type="PRINTS" id="PR00313">
    <property type="entry name" value="CABNDNGRPT"/>
</dbReference>
<keyword evidence="2" id="KW-1185">Reference proteome</keyword>
<dbReference type="SUPFAM" id="SSF51120">
    <property type="entry name" value="beta-Roll"/>
    <property type="match status" value="1"/>
</dbReference>
<dbReference type="EMBL" id="JBHRXI010000002">
    <property type="protein sequence ID" value="MFC3612850.1"/>
    <property type="molecule type" value="Genomic_DNA"/>
</dbReference>
<comment type="caution">
    <text evidence="1">The sequence shown here is derived from an EMBL/GenBank/DDBJ whole genome shotgun (WGS) entry which is preliminary data.</text>
</comment>
<dbReference type="Proteomes" id="UP001595629">
    <property type="component" value="Unassembled WGS sequence"/>
</dbReference>
<reference evidence="2" key="1">
    <citation type="journal article" date="2019" name="Int. J. Syst. Evol. Microbiol.">
        <title>The Global Catalogue of Microorganisms (GCM) 10K type strain sequencing project: providing services to taxonomists for standard genome sequencing and annotation.</title>
        <authorList>
            <consortium name="The Broad Institute Genomics Platform"/>
            <consortium name="The Broad Institute Genome Sequencing Center for Infectious Disease"/>
            <person name="Wu L."/>
            <person name="Ma J."/>
        </authorList>
    </citation>
    <scope>NUCLEOTIDE SEQUENCE [LARGE SCALE GENOMIC DNA]</scope>
    <source>
        <strain evidence="2">KCTC 42911</strain>
    </source>
</reference>
<sequence>MTWKQKLKQIIADLPAEQLHRGSKHDEELNGTAWNDFLSGNKGDDIVRAAGGDFARGGKGNDVVDGSCAPEGSETHLEGNRGNDRLIGGAGNDSFGAVNGSNTVTTGGGNDTVIVTFRQEKMEKRNADYESDGGDHFTTVTDFDVTKDTLHVTGIRAAKADLKLEWVASENGIILQTAADGNKLVELLGVTMADVDALNVDFGGYNWFARRAEVLTSEPAESYEDGPSFGTDDSIDLAAAGDRIDLKDGRAQTAIFDFGEAGDQSFFHGDLGRIDDALADKLHLTRNGSSVQEKFGEVESWLDAVKMDVEADAFDPLEVLNIAQDQIVLTIDNGSAVDTIALRGQQVEDFVLAEYGIVNPENFDTRVDLKDKWSSDGGASGSDFTKQVALFDFAEDDRNPDKPWKGGQSFFHGSDGGFSKEVREFISGSSLSEGEVESFVFGLLNDRNGDEIGEPEEIEVQLVTEKLIKVDFSTDRATDTIILQGEVVENAIQNWQSDSSVELF</sequence>
<gene>
    <name evidence="1" type="ORF">ACFORG_03670</name>
</gene>
<name>A0ABV7TGC3_9RHOB</name>
<proteinExistence type="predicted"/>
<evidence type="ECO:0000313" key="1">
    <source>
        <dbReference type="EMBL" id="MFC3612850.1"/>
    </source>
</evidence>
<protein>
    <recommendedName>
        <fullName evidence="3">Hemolysin-type calcium-binding repeat-containing protein</fullName>
    </recommendedName>
</protein>
<dbReference type="Pfam" id="PF00353">
    <property type="entry name" value="HemolysinCabind"/>
    <property type="match status" value="2"/>
</dbReference>
<dbReference type="InterPro" id="IPR011049">
    <property type="entry name" value="Serralysin-like_metalloprot_C"/>
</dbReference>
<dbReference type="RefSeq" id="WP_386734039.1">
    <property type="nucleotide sequence ID" value="NZ_JBHRXI010000002.1"/>
</dbReference>